<accession>A0A504TTG3</accession>
<sequence>MNYSTSSIFISAYPAAFQIFKTVYTDRIWAVTGSIILKTSAAGPVSDNKLILRPLIGLMSDQPPEEIERHVVREIEKHRRLRNDAVMLEAKIDAAADPESVREASQDYIQAMIAVHAQQTVVSTLLDILGYIPDMPRAKGH</sequence>
<dbReference type="AlphaFoldDB" id="A0A504TTG3"/>
<dbReference type="GO" id="GO:0045892">
    <property type="term" value="P:negative regulation of DNA-templated transcription"/>
    <property type="evidence" value="ECO:0007669"/>
    <property type="project" value="InterPro"/>
</dbReference>
<name>A0A504TTG3_9HYPH</name>
<dbReference type="Proteomes" id="UP000316429">
    <property type="component" value="Unassembled WGS sequence"/>
</dbReference>
<proteinExistence type="predicted"/>
<keyword evidence="2" id="KW-1185">Reference proteome</keyword>
<dbReference type="RefSeq" id="WP_140831312.1">
    <property type="nucleotide sequence ID" value="NZ_VFYP01000004.1"/>
</dbReference>
<reference evidence="1 2" key="1">
    <citation type="submission" date="2019-06" db="EMBL/GenBank/DDBJ databases">
        <title>Rhizobium sp. CL12 isolated from roots of soybean.</title>
        <authorList>
            <person name="Wang C."/>
        </authorList>
    </citation>
    <scope>NUCLEOTIDE SEQUENCE [LARGE SCALE GENOMIC DNA]</scope>
    <source>
        <strain evidence="1 2">CL12</strain>
    </source>
</reference>
<dbReference type="SUPFAM" id="SSF109631">
    <property type="entry name" value="Transcriptional repressor TraM"/>
    <property type="match status" value="1"/>
</dbReference>
<dbReference type="EMBL" id="VFYP01000004">
    <property type="protein sequence ID" value="TPP06028.1"/>
    <property type="molecule type" value="Genomic_DNA"/>
</dbReference>
<organism evidence="1 2">
    <name type="scientific">Rhizobium glycinendophyticum</name>
    <dbReference type="NCBI Taxonomy" id="2589807"/>
    <lineage>
        <taxon>Bacteria</taxon>
        <taxon>Pseudomonadati</taxon>
        <taxon>Pseudomonadota</taxon>
        <taxon>Alphaproteobacteria</taxon>
        <taxon>Hyphomicrobiales</taxon>
        <taxon>Rhizobiaceae</taxon>
        <taxon>Rhizobium/Agrobacterium group</taxon>
        <taxon>Rhizobium</taxon>
    </lineage>
</organism>
<dbReference type="OrthoDB" id="8246915at2"/>
<dbReference type="Gene3D" id="1.10.287.160">
    <property type="entry name" value="HR1 repeat"/>
    <property type="match status" value="1"/>
</dbReference>
<protein>
    <submittedName>
        <fullName evidence="1">Uncharacterized protein</fullName>
    </submittedName>
</protein>
<evidence type="ECO:0000313" key="2">
    <source>
        <dbReference type="Proteomes" id="UP000316429"/>
    </source>
</evidence>
<comment type="caution">
    <text evidence="1">The sequence shown here is derived from an EMBL/GenBank/DDBJ whole genome shotgun (WGS) entry which is preliminary data.</text>
</comment>
<dbReference type="Pfam" id="PF09228">
    <property type="entry name" value="Prok-TraM"/>
    <property type="match status" value="1"/>
</dbReference>
<gene>
    <name evidence="1" type="ORF">FJQ55_20055</name>
</gene>
<dbReference type="InterPro" id="IPR015309">
    <property type="entry name" value="Tscrpt_rep_TraM"/>
</dbReference>
<evidence type="ECO:0000313" key="1">
    <source>
        <dbReference type="EMBL" id="TPP06028.1"/>
    </source>
</evidence>
<dbReference type="InterPro" id="IPR036336">
    <property type="entry name" value="Tscrpt_rep_TraM_sf"/>
</dbReference>